<dbReference type="PROSITE" id="PS51007">
    <property type="entry name" value="CYTC"/>
    <property type="match status" value="1"/>
</dbReference>
<keyword evidence="8" id="KW-1185">Reference proteome</keyword>
<keyword evidence="1 4" id="KW-0349">Heme</keyword>
<organism evidence="7 8">
    <name type="scientific">Paralimibaculum aggregatum</name>
    <dbReference type="NCBI Taxonomy" id="3036245"/>
    <lineage>
        <taxon>Bacteria</taxon>
        <taxon>Pseudomonadati</taxon>
        <taxon>Pseudomonadota</taxon>
        <taxon>Alphaproteobacteria</taxon>
        <taxon>Rhodobacterales</taxon>
        <taxon>Paracoccaceae</taxon>
        <taxon>Paralimibaculum</taxon>
    </lineage>
</organism>
<protein>
    <recommendedName>
        <fullName evidence="6">Cytochrome c domain-containing protein</fullName>
    </recommendedName>
</protein>
<evidence type="ECO:0000256" key="3">
    <source>
        <dbReference type="ARBA" id="ARBA00023004"/>
    </source>
</evidence>
<evidence type="ECO:0000313" key="8">
    <source>
        <dbReference type="Proteomes" id="UP001239909"/>
    </source>
</evidence>
<proteinExistence type="predicted"/>
<evidence type="ECO:0000313" key="7">
    <source>
        <dbReference type="EMBL" id="GMG81812.1"/>
    </source>
</evidence>
<evidence type="ECO:0000256" key="2">
    <source>
        <dbReference type="ARBA" id="ARBA00022723"/>
    </source>
</evidence>
<feature type="chain" id="PRO_5045831216" description="Cytochrome c domain-containing protein" evidence="5">
    <location>
        <begin position="28"/>
        <end position="135"/>
    </location>
</feature>
<sequence length="135" mass="14353">MPRACAAAAVALWAGLAGPGGPAPAGAEDWAPGERLTYVNCGRCHVIGPRNRMGGIGSTPGFAVIRTWADWEDKMRGFYAYNPHPAFTQVAGVTAPFPEHRPSPIHPIELTPQEIEVIVDYARGVEPADLGAPIR</sequence>
<dbReference type="EMBL" id="BSYI01000006">
    <property type="protein sequence ID" value="GMG81812.1"/>
    <property type="molecule type" value="Genomic_DNA"/>
</dbReference>
<keyword evidence="5" id="KW-0732">Signal</keyword>
<evidence type="ECO:0000256" key="5">
    <source>
        <dbReference type="SAM" id="SignalP"/>
    </source>
</evidence>
<comment type="caution">
    <text evidence="7">The sequence shown here is derived from an EMBL/GenBank/DDBJ whole genome shotgun (WGS) entry which is preliminary data.</text>
</comment>
<evidence type="ECO:0000259" key="6">
    <source>
        <dbReference type="PROSITE" id="PS51007"/>
    </source>
</evidence>
<keyword evidence="3 4" id="KW-0408">Iron</keyword>
<accession>A0ABQ6LEN6</accession>
<keyword evidence="2 4" id="KW-0479">Metal-binding</keyword>
<dbReference type="InterPro" id="IPR009056">
    <property type="entry name" value="Cyt_c-like_dom"/>
</dbReference>
<dbReference type="RefSeq" id="WP_285670532.1">
    <property type="nucleotide sequence ID" value="NZ_BSYI01000006.1"/>
</dbReference>
<dbReference type="InterPro" id="IPR036909">
    <property type="entry name" value="Cyt_c-like_dom_sf"/>
</dbReference>
<evidence type="ECO:0000256" key="4">
    <source>
        <dbReference type="PROSITE-ProRule" id="PRU00433"/>
    </source>
</evidence>
<feature type="domain" description="Cytochrome c" evidence="6">
    <location>
        <begin position="28"/>
        <end position="126"/>
    </location>
</feature>
<dbReference type="SUPFAM" id="SSF46626">
    <property type="entry name" value="Cytochrome c"/>
    <property type="match status" value="1"/>
</dbReference>
<evidence type="ECO:0000256" key="1">
    <source>
        <dbReference type="ARBA" id="ARBA00022617"/>
    </source>
</evidence>
<gene>
    <name evidence="7" type="ORF">LNKW23_10250</name>
</gene>
<dbReference type="Proteomes" id="UP001239909">
    <property type="component" value="Unassembled WGS sequence"/>
</dbReference>
<name>A0ABQ6LEN6_9RHOB</name>
<feature type="signal peptide" evidence="5">
    <location>
        <begin position="1"/>
        <end position="27"/>
    </location>
</feature>
<reference evidence="7 8" key="1">
    <citation type="submission" date="2023-04" db="EMBL/GenBank/DDBJ databases">
        <title>Marinoamorphus aggregata gen. nov., sp. Nov., isolate from tissue of brittle star Ophioplocus japonicus.</title>
        <authorList>
            <person name="Kawano K."/>
            <person name="Sawayama S."/>
            <person name="Nakagawa S."/>
        </authorList>
    </citation>
    <scope>NUCLEOTIDE SEQUENCE [LARGE SCALE GENOMIC DNA]</scope>
    <source>
        <strain evidence="7 8">NKW23</strain>
    </source>
</reference>